<reference evidence="3" key="1">
    <citation type="submission" date="2019-09" db="EMBL/GenBank/DDBJ databases">
        <title>Whole genome sequencing of Microbacterium maritypicum.</title>
        <authorList>
            <person name="Lenchi N."/>
        </authorList>
    </citation>
    <scope>NUCLEOTIDE SEQUENCE [LARGE SCALE GENOMIC DNA]</scope>
    <source>
        <strain evidence="3">G1</strain>
    </source>
</reference>
<evidence type="ECO:0000256" key="1">
    <source>
        <dbReference type="SAM" id="Phobius"/>
    </source>
</evidence>
<protein>
    <submittedName>
        <fullName evidence="2">DUF2510 domain-containing protein</fullName>
    </submittedName>
</protein>
<dbReference type="GeneID" id="77477590"/>
<accession>A0ABQ6V2M4</accession>
<keyword evidence="3" id="KW-1185">Reference proteome</keyword>
<feature type="transmembrane region" description="Helical" evidence="1">
    <location>
        <begin position="51"/>
        <end position="72"/>
    </location>
</feature>
<keyword evidence="1" id="KW-1133">Transmembrane helix</keyword>
<evidence type="ECO:0000313" key="3">
    <source>
        <dbReference type="Proteomes" id="UP000478836"/>
    </source>
</evidence>
<dbReference type="Proteomes" id="UP000478836">
    <property type="component" value="Unassembled WGS sequence"/>
</dbReference>
<evidence type="ECO:0000313" key="2">
    <source>
        <dbReference type="EMBL" id="KAB1862162.1"/>
    </source>
</evidence>
<comment type="caution">
    <text evidence="2">The sequence shown here is derived from an EMBL/GenBank/DDBJ whole genome shotgun (WGS) entry which is preliminary data.</text>
</comment>
<gene>
    <name evidence="2" type="ORF">F6A08_14055</name>
</gene>
<keyword evidence="1" id="KW-0812">Transmembrane</keyword>
<sequence length="124" mass="13719">MRANGIAAGWFETRRRGTLRWWDGTQWTDRIAVRGRETTLSDDRAAVRRQLLLCEIVLAAVLVGAILIAFWGAMPVVVVRPVIVAAGTALVIVPFLIAQQLRLVTLPARRRGVPESRPGASRPR</sequence>
<dbReference type="RefSeq" id="WP_151459791.1">
    <property type="nucleotide sequence ID" value="NZ_CBDRDJ010000001.1"/>
</dbReference>
<dbReference type="EMBL" id="WAAO01000003">
    <property type="protein sequence ID" value="KAB1862162.1"/>
    <property type="molecule type" value="Genomic_DNA"/>
</dbReference>
<proteinExistence type="predicted"/>
<keyword evidence="1" id="KW-0472">Membrane</keyword>
<feature type="transmembrane region" description="Helical" evidence="1">
    <location>
        <begin position="78"/>
        <end position="101"/>
    </location>
</feature>
<name>A0ABQ6V2M4_9MICO</name>
<organism evidence="2 3">
    <name type="scientific">Microbacterium algeriense</name>
    <dbReference type="NCBI Taxonomy" id="2615184"/>
    <lineage>
        <taxon>Bacteria</taxon>
        <taxon>Bacillati</taxon>
        <taxon>Actinomycetota</taxon>
        <taxon>Actinomycetes</taxon>
        <taxon>Micrococcales</taxon>
        <taxon>Microbacteriaceae</taxon>
        <taxon>Microbacterium</taxon>
    </lineage>
</organism>